<feature type="region of interest" description="Disordered" evidence="2">
    <location>
        <begin position="423"/>
        <end position="442"/>
    </location>
</feature>
<evidence type="ECO:0000256" key="2">
    <source>
        <dbReference type="SAM" id="MobiDB-lite"/>
    </source>
</evidence>
<sequence>MDRRFERLLLALSTHALYTQIRSPSLRNLIKSPKNIQDVLREQPSIYASVVAQAQEKQEGLLREISDLNLRTQAFVSFRNRLQATNYPTDLSELDIEQLSTLQNSAYKDVLRVWKYKDSLQAEESVGSKECSTAPEDSLEWFLALSSSFPVNIPDILSKGIDATGPSQQNPSNASSIYPTLPTAAANHPAMLKKLTSFPHVMSTEEVSESQQNFQMGSDQTFENLPMIQKMLNDASHDQEILQELLDATTQEKRRLEAKLKRVKKDIQPVPGSTQEVNFWMPPEPLEDSKSTQVDASTLEYLRQAGITGKQETEETIQQRFEQSVFALRESLNPSKTSIIDSRPSATRQEIEAPSEVFEDYDQNYTTPRPSKLPIRMTEVMDTVRQVPITPRRSTLLPNMLATFSRKGYSQDLLADISLPDVSTPSARGHNSDDSNKDDVPFEGHSIVLRDMLLNADGYDEGSCNLLDNAILEESDDFAEL</sequence>
<dbReference type="AlphaFoldDB" id="A0AAV5AET1"/>
<reference evidence="3" key="1">
    <citation type="submission" date="2021-10" db="EMBL/GenBank/DDBJ databases">
        <title>De novo Genome Assembly of Clathrus columnatus (Basidiomycota, Fungi) Using Illumina and Nanopore Sequence Data.</title>
        <authorList>
            <person name="Ogiso-Tanaka E."/>
            <person name="Itagaki H."/>
            <person name="Hosoya T."/>
            <person name="Hosaka K."/>
        </authorList>
    </citation>
    <scope>NUCLEOTIDE SEQUENCE</scope>
    <source>
        <strain evidence="3">MO-923</strain>
    </source>
</reference>
<name>A0AAV5AET1_9AGAM</name>
<evidence type="ECO:0000313" key="4">
    <source>
        <dbReference type="Proteomes" id="UP001050691"/>
    </source>
</evidence>
<keyword evidence="4" id="KW-1185">Reference proteome</keyword>
<evidence type="ECO:0000313" key="3">
    <source>
        <dbReference type="EMBL" id="GJJ11486.1"/>
    </source>
</evidence>
<dbReference type="EMBL" id="BPWL01000006">
    <property type="protein sequence ID" value="GJJ11486.1"/>
    <property type="molecule type" value="Genomic_DNA"/>
</dbReference>
<organism evidence="3 4">
    <name type="scientific">Clathrus columnatus</name>
    <dbReference type="NCBI Taxonomy" id="1419009"/>
    <lineage>
        <taxon>Eukaryota</taxon>
        <taxon>Fungi</taxon>
        <taxon>Dikarya</taxon>
        <taxon>Basidiomycota</taxon>
        <taxon>Agaricomycotina</taxon>
        <taxon>Agaricomycetes</taxon>
        <taxon>Phallomycetidae</taxon>
        <taxon>Phallales</taxon>
        <taxon>Clathraceae</taxon>
        <taxon>Clathrus</taxon>
    </lineage>
</organism>
<protein>
    <submittedName>
        <fullName evidence="3">Uncharacterized protein</fullName>
    </submittedName>
</protein>
<proteinExistence type="predicted"/>
<dbReference type="Proteomes" id="UP001050691">
    <property type="component" value="Unassembled WGS sequence"/>
</dbReference>
<gene>
    <name evidence="3" type="ORF">Clacol_005719</name>
</gene>
<feature type="coiled-coil region" evidence="1">
    <location>
        <begin position="239"/>
        <end position="266"/>
    </location>
</feature>
<accession>A0AAV5AET1</accession>
<feature type="compositionally biased region" description="Basic and acidic residues" evidence="2">
    <location>
        <begin position="430"/>
        <end position="442"/>
    </location>
</feature>
<comment type="caution">
    <text evidence="3">The sequence shown here is derived from an EMBL/GenBank/DDBJ whole genome shotgun (WGS) entry which is preliminary data.</text>
</comment>
<evidence type="ECO:0000256" key="1">
    <source>
        <dbReference type="SAM" id="Coils"/>
    </source>
</evidence>
<keyword evidence="1" id="KW-0175">Coiled coil</keyword>